<name>A0ABR8CRG2_9NOST</name>
<dbReference type="Proteomes" id="UP000607281">
    <property type="component" value="Unassembled WGS sequence"/>
</dbReference>
<feature type="domain" description="TubC N-terminal docking" evidence="2">
    <location>
        <begin position="4"/>
        <end position="54"/>
    </location>
</feature>
<keyword evidence="4" id="KW-1185">Reference proteome</keyword>
<protein>
    <recommendedName>
        <fullName evidence="5">Non-ribosomal peptide synthetase</fullName>
    </recommendedName>
</protein>
<evidence type="ECO:0008006" key="5">
    <source>
        <dbReference type="Google" id="ProtNLM"/>
    </source>
</evidence>
<dbReference type="Gene3D" id="3.30.559.30">
    <property type="entry name" value="Nonribosomal peptide synthetase, condensation domain"/>
    <property type="match status" value="1"/>
</dbReference>
<dbReference type="SUPFAM" id="SSF52777">
    <property type="entry name" value="CoA-dependent acyltransferases"/>
    <property type="match status" value="2"/>
</dbReference>
<reference evidence="3 4" key="1">
    <citation type="journal article" date="2020" name="ISME J.">
        <title>Comparative genomics reveals insights into cyanobacterial evolution and habitat adaptation.</title>
        <authorList>
            <person name="Chen M.Y."/>
            <person name="Teng W.K."/>
            <person name="Zhao L."/>
            <person name="Hu C.X."/>
            <person name="Zhou Y.K."/>
            <person name="Han B.P."/>
            <person name="Song L.R."/>
            <person name="Shu W.S."/>
        </authorList>
    </citation>
    <scope>NUCLEOTIDE SEQUENCE [LARGE SCALE GENOMIC DNA]</scope>
    <source>
        <strain evidence="3 4">FACHB-260</strain>
    </source>
</reference>
<evidence type="ECO:0000259" key="2">
    <source>
        <dbReference type="Pfam" id="PF18563"/>
    </source>
</evidence>
<dbReference type="CDD" id="cd19531">
    <property type="entry name" value="LCL_NRPS-like"/>
    <property type="match status" value="1"/>
</dbReference>
<evidence type="ECO:0000259" key="1">
    <source>
        <dbReference type="Pfam" id="PF00668"/>
    </source>
</evidence>
<dbReference type="Pfam" id="PF00668">
    <property type="entry name" value="Condensation"/>
    <property type="match status" value="1"/>
</dbReference>
<feature type="domain" description="Condensation" evidence="1">
    <location>
        <begin position="75"/>
        <end position="369"/>
    </location>
</feature>
<evidence type="ECO:0000313" key="4">
    <source>
        <dbReference type="Proteomes" id="UP000607281"/>
    </source>
</evidence>
<proteinExistence type="predicted"/>
<dbReference type="InterPro" id="IPR001242">
    <property type="entry name" value="Condensation_dom"/>
</dbReference>
<sequence length="384" mass="44037">MKTIEEFLSDLCSLDIKLWVEENRLRCNAPQGALTPVIKAELAERKEEILAFIRKNNVTFSSHNQPIRPVPRTENLPLSFAQQRLWFIDQLQPGSNFYNLPAAFDLQGSLNVVALEKTLNEIVRRHEVLRTTFASQQGQPVQVIHPTLTLNLPVINLQELPQVEREAEVQKLLSTEASQCFKLAEIPLLRCTLLQLAQEEYVVMFTMHHIISDGWSMGILIQEVAALYEAFSQNQASPLPELPIQYADFAIWQRQWLQREVLENLLTYWKKQLGGNLPVLQLPTDYARPPIQSFRGQRKSFALSTDLTEALKTLSRHENATLFMTLLAGFKTLLHRYSNQEDILVGSPIANRNWQEIEKLIGFFVNTFAKLRGFNARRNGMNTS</sequence>
<gene>
    <name evidence="3" type="ORF">H6G18_16665</name>
</gene>
<dbReference type="PANTHER" id="PTHR45398:SF1">
    <property type="entry name" value="ENZYME, PUTATIVE (JCVI)-RELATED"/>
    <property type="match status" value="1"/>
</dbReference>
<evidence type="ECO:0000313" key="3">
    <source>
        <dbReference type="EMBL" id="MBD2345771.1"/>
    </source>
</evidence>
<comment type="caution">
    <text evidence="3">The sequence shown here is derived from an EMBL/GenBank/DDBJ whole genome shotgun (WGS) entry which is preliminary data.</text>
</comment>
<dbReference type="Gene3D" id="1.10.10.1830">
    <property type="entry name" value="Non-ribosomal peptide synthase, adenylation domain"/>
    <property type="match status" value="1"/>
</dbReference>
<dbReference type="InterPro" id="IPR041464">
    <property type="entry name" value="TubC_N"/>
</dbReference>
<dbReference type="Pfam" id="PF18563">
    <property type="entry name" value="TubC_N"/>
    <property type="match status" value="1"/>
</dbReference>
<dbReference type="InterPro" id="IPR044894">
    <property type="entry name" value="TubC_N_sf"/>
</dbReference>
<dbReference type="PANTHER" id="PTHR45398">
    <property type="match status" value="1"/>
</dbReference>
<organism evidence="3 4">
    <name type="scientific">Anabaena subtropica FACHB-260</name>
    <dbReference type="NCBI Taxonomy" id="2692884"/>
    <lineage>
        <taxon>Bacteria</taxon>
        <taxon>Bacillati</taxon>
        <taxon>Cyanobacteriota</taxon>
        <taxon>Cyanophyceae</taxon>
        <taxon>Nostocales</taxon>
        <taxon>Nostocaceae</taxon>
        <taxon>Anabaena</taxon>
    </lineage>
</organism>
<dbReference type="InterPro" id="IPR023213">
    <property type="entry name" value="CAT-like_dom_sf"/>
</dbReference>
<dbReference type="Gene3D" id="3.30.559.10">
    <property type="entry name" value="Chloramphenicol acetyltransferase-like domain"/>
    <property type="match status" value="1"/>
</dbReference>
<accession>A0ABR8CRG2</accession>
<dbReference type="EMBL" id="JACJRF010000030">
    <property type="protein sequence ID" value="MBD2345771.1"/>
    <property type="molecule type" value="Genomic_DNA"/>
</dbReference>